<feature type="region of interest" description="Disordered" evidence="1">
    <location>
        <begin position="58"/>
        <end position="82"/>
    </location>
</feature>
<dbReference type="Proteomes" id="UP000275652">
    <property type="component" value="Unassembled WGS sequence"/>
</dbReference>
<comment type="caution">
    <text evidence="2">The sequence shown here is derived from an EMBL/GenBank/DDBJ whole genome shotgun (WGS) entry which is preliminary data.</text>
</comment>
<sequence length="82" mass="9528">MSRNRFDHYDEEDVDVAKSYINLSVHRDNLKYIKETDLEKAHPSIVHKNLAWHLLQGSPRKDHDCQQDSAPSRALDSLMEAP</sequence>
<name>A0A9X8E3X4_APHAT</name>
<gene>
    <name evidence="2" type="ORF">DYB28_007331</name>
</gene>
<dbReference type="AlphaFoldDB" id="A0A9X8E3X4"/>
<organism evidence="2 3">
    <name type="scientific">Aphanomyces astaci</name>
    <name type="common">Crayfish plague agent</name>
    <dbReference type="NCBI Taxonomy" id="112090"/>
    <lineage>
        <taxon>Eukaryota</taxon>
        <taxon>Sar</taxon>
        <taxon>Stramenopiles</taxon>
        <taxon>Oomycota</taxon>
        <taxon>Saprolegniomycetes</taxon>
        <taxon>Saprolegniales</taxon>
        <taxon>Verrucalvaceae</taxon>
        <taxon>Aphanomyces</taxon>
    </lineage>
</organism>
<reference evidence="2 3" key="1">
    <citation type="journal article" date="2018" name="J. Invertebr. Pathol.">
        <title>New genotyping method for the causative agent of crayfish plague (Aphanomyces astaci) based on whole genome data.</title>
        <authorList>
            <person name="Minardi D."/>
            <person name="Studholme D.J."/>
            <person name="van der Giezen M."/>
            <person name="Pretto T."/>
            <person name="Oidtmann B."/>
        </authorList>
    </citation>
    <scope>NUCLEOTIDE SEQUENCE [LARGE SCALE GENOMIC DNA]</scope>
    <source>
        <strain evidence="2 3">KB13</strain>
    </source>
</reference>
<proteinExistence type="predicted"/>
<protein>
    <submittedName>
        <fullName evidence="2">Uncharacterized protein</fullName>
    </submittedName>
</protein>
<evidence type="ECO:0000313" key="2">
    <source>
        <dbReference type="EMBL" id="RLO08942.1"/>
    </source>
</evidence>
<dbReference type="EMBL" id="QUTI01020804">
    <property type="protein sequence ID" value="RLO08942.1"/>
    <property type="molecule type" value="Genomic_DNA"/>
</dbReference>
<evidence type="ECO:0000313" key="3">
    <source>
        <dbReference type="Proteomes" id="UP000275652"/>
    </source>
</evidence>
<accession>A0A9X8E3X4</accession>
<evidence type="ECO:0000256" key="1">
    <source>
        <dbReference type="SAM" id="MobiDB-lite"/>
    </source>
</evidence>